<dbReference type="Proteomes" id="UP000001299">
    <property type="component" value="Chromosome 1"/>
</dbReference>
<dbReference type="InterPro" id="IPR001932">
    <property type="entry name" value="PPM-type_phosphatase-like_dom"/>
</dbReference>
<dbReference type="STRING" id="515622.bpr_I1988"/>
<dbReference type="RefSeq" id="WP_013281376.1">
    <property type="nucleotide sequence ID" value="NC_014387.1"/>
</dbReference>
<reference evidence="2 3" key="1">
    <citation type="journal article" date="2010" name="PLoS ONE">
        <title>The glycobiome of the rumen bacterium Butyrivibrio proteoclasticus B316(T) highlights adaptation to a polysaccharide-rich environment.</title>
        <authorList>
            <person name="Kelly W.J."/>
            <person name="Leahy S.C."/>
            <person name="Altermann E."/>
            <person name="Yeoman C.J."/>
            <person name="Dunne J.C."/>
            <person name="Kong Z."/>
            <person name="Pacheco D.M."/>
            <person name="Li D."/>
            <person name="Noel S.J."/>
            <person name="Moon C.D."/>
            <person name="Cookson A.L."/>
            <person name="Attwood G.T."/>
        </authorList>
    </citation>
    <scope>NUCLEOTIDE SEQUENCE [LARGE SCALE GENOMIC DNA]</scope>
    <source>
        <strain evidence="3">ATCC 51982 / DSM 14932 / B316</strain>
    </source>
</reference>
<dbReference type="InterPro" id="IPR036457">
    <property type="entry name" value="PPM-type-like_dom_sf"/>
</dbReference>
<dbReference type="SMART" id="SM00331">
    <property type="entry name" value="PP2C_SIG"/>
    <property type="match status" value="1"/>
</dbReference>
<dbReference type="AlphaFoldDB" id="E0RYM7"/>
<proteinExistence type="predicted"/>
<dbReference type="HOGENOM" id="CLU_034545_4_1_9"/>
<dbReference type="PANTHER" id="PTHR47992">
    <property type="entry name" value="PROTEIN PHOSPHATASE"/>
    <property type="match status" value="1"/>
</dbReference>
<gene>
    <name evidence="2" type="ordered locus">bpr_I1988</name>
</gene>
<dbReference type="PROSITE" id="PS51746">
    <property type="entry name" value="PPM_2"/>
    <property type="match status" value="1"/>
</dbReference>
<dbReference type="InterPro" id="IPR015655">
    <property type="entry name" value="PP2C"/>
</dbReference>
<dbReference type="NCBIfam" id="NF033484">
    <property type="entry name" value="Stp1_PP2C_phos"/>
    <property type="match status" value="1"/>
</dbReference>
<evidence type="ECO:0000313" key="3">
    <source>
        <dbReference type="Proteomes" id="UP000001299"/>
    </source>
</evidence>
<keyword evidence="3" id="KW-1185">Reference proteome</keyword>
<dbReference type="eggNOG" id="COG0631">
    <property type="taxonomic scope" value="Bacteria"/>
</dbReference>
<accession>E0RYM7</accession>
<dbReference type="KEGG" id="bpb:bpr_I1988"/>
<sequence length="254" mass="27914">MLKTFSVTDIGKKRKLNQDYVFSSDRKIGNLSNVFIVADGMGGHNAGDYASRFTVDTMVEEIEKSFEQSPIKILEKAIKTANTKLRIKASEDPKLFGMGTTVVACTVLGRYLQVANVGDSRLYVIGGDKITQITRDHSLVEEMVRMGGIDRETARHSLDKNIITRAIGADETVDVDFFNVELNRGDIVLMCSDGLTNMLEDEEIRMIVSGQRDIIEKAQKLVVAANNNGGKDNIAVILIEPFADEAAHDGGLND</sequence>
<evidence type="ECO:0000313" key="2">
    <source>
        <dbReference type="EMBL" id="ADL34722.1"/>
    </source>
</evidence>
<protein>
    <submittedName>
        <fullName evidence="2">Serine/threonine protein phosphatase</fullName>
    </submittedName>
</protein>
<dbReference type="Gene3D" id="3.60.40.10">
    <property type="entry name" value="PPM-type phosphatase domain"/>
    <property type="match status" value="1"/>
</dbReference>
<dbReference type="SUPFAM" id="SSF81606">
    <property type="entry name" value="PP2C-like"/>
    <property type="match status" value="1"/>
</dbReference>
<dbReference type="GO" id="GO:0004722">
    <property type="term" value="F:protein serine/threonine phosphatase activity"/>
    <property type="evidence" value="ECO:0007669"/>
    <property type="project" value="InterPro"/>
</dbReference>
<dbReference type="SMART" id="SM00332">
    <property type="entry name" value="PP2Cc"/>
    <property type="match status" value="1"/>
</dbReference>
<name>E0RYM7_BUTPB</name>
<dbReference type="CDD" id="cd00143">
    <property type="entry name" value="PP2Cc"/>
    <property type="match status" value="1"/>
</dbReference>
<dbReference type="EMBL" id="CP001810">
    <property type="protein sequence ID" value="ADL34722.1"/>
    <property type="molecule type" value="Genomic_DNA"/>
</dbReference>
<evidence type="ECO:0000259" key="1">
    <source>
        <dbReference type="PROSITE" id="PS51746"/>
    </source>
</evidence>
<organism evidence="2 3">
    <name type="scientific">Butyrivibrio proteoclasticus (strain ATCC 51982 / DSM 14932 / B316)</name>
    <name type="common">Clostridium proteoclasticum</name>
    <dbReference type="NCBI Taxonomy" id="515622"/>
    <lineage>
        <taxon>Bacteria</taxon>
        <taxon>Bacillati</taxon>
        <taxon>Bacillota</taxon>
        <taxon>Clostridia</taxon>
        <taxon>Lachnospirales</taxon>
        <taxon>Lachnospiraceae</taxon>
        <taxon>Butyrivibrio</taxon>
    </lineage>
</organism>
<feature type="domain" description="PPM-type phosphatase" evidence="1">
    <location>
        <begin position="4"/>
        <end position="241"/>
    </location>
</feature>
<dbReference type="Pfam" id="PF13672">
    <property type="entry name" value="PP2C_2"/>
    <property type="match status" value="1"/>
</dbReference>